<evidence type="ECO:0000259" key="1">
    <source>
        <dbReference type="Pfam" id="PF24696"/>
    </source>
</evidence>
<dbReference type="OrthoDB" id="5240640at2"/>
<dbReference type="RefSeq" id="WP_078978354.1">
    <property type="nucleotide sequence ID" value="NZ_MWQN01000001.1"/>
</dbReference>
<proteinExistence type="predicted"/>
<dbReference type="InterPro" id="IPR057767">
    <property type="entry name" value="UGSC-like_dom"/>
</dbReference>
<dbReference type="STRING" id="159449.B4N89_26820"/>
<feature type="domain" description="UGSC-like" evidence="1">
    <location>
        <begin position="5"/>
        <end position="169"/>
    </location>
</feature>
<sequence>MAVTLLDPAGRVGEPTKQLAAGIEVLTGARIAVLDNLKPHAGYIQGAIARLLAERTGAVVTLEIPKVSAALPAEPEVLERLQESADLVITGSADCGSCTSWSCHDTVVLEQAGIPTLLLATAGFTELARQVTALYGLRQARVLTVRGPLGGSTDAELDTMALEAVENALVLATTTPAAPAAA</sequence>
<keyword evidence="3" id="KW-1185">Reference proteome</keyword>
<gene>
    <name evidence="2" type="ORF">B4N89_26820</name>
</gene>
<comment type="caution">
    <text evidence="2">The sequence shown here is derived from an EMBL/GenBank/DDBJ whole genome shotgun (WGS) entry which is preliminary data.</text>
</comment>
<evidence type="ECO:0000313" key="3">
    <source>
        <dbReference type="Proteomes" id="UP000190037"/>
    </source>
</evidence>
<protein>
    <recommendedName>
        <fullName evidence="1">UGSC-like domain-containing protein</fullName>
    </recommendedName>
</protein>
<accession>A0A1T3P535</accession>
<name>A0A1T3P535_9ACTN</name>
<organism evidence="2 3">
    <name type="scientific">Embleya scabrispora</name>
    <dbReference type="NCBI Taxonomy" id="159449"/>
    <lineage>
        <taxon>Bacteria</taxon>
        <taxon>Bacillati</taxon>
        <taxon>Actinomycetota</taxon>
        <taxon>Actinomycetes</taxon>
        <taxon>Kitasatosporales</taxon>
        <taxon>Streptomycetaceae</taxon>
        <taxon>Embleya</taxon>
    </lineage>
</organism>
<reference evidence="2 3" key="1">
    <citation type="submission" date="2017-03" db="EMBL/GenBank/DDBJ databases">
        <title>Draft genome sequence of Streptomyces scabrisporus NF3, endophyte isolated from Amphipterygium adstringens.</title>
        <authorList>
            <person name="Vazquez M."/>
            <person name="Ceapa C.D."/>
            <person name="Rodriguez Luna D."/>
            <person name="Sanchez Esquivel S."/>
        </authorList>
    </citation>
    <scope>NUCLEOTIDE SEQUENCE [LARGE SCALE GENOMIC DNA]</scope>
    <source>
        <strain evidence="2 3">NF3</strain>
    </source>
</reference>
<dbReference type="Pfam" id="PF24696">
    <property type="entry name" value="UGSC"/>
    <property type="match status" value="1"/>
</dbReference>
<evidence type="ECO:0000313" key="2">
    <source>
        <dbReference type="EMBL" id="OPC84061.1"/>
    </source>
</evidence>
<dbReference type="EMBL" id="MWQN01000001">
    <property type="protein sequence ID" value="OPC84061.1"/>
    <property type="molecule type" value="Genomic_DNA"/>
</dbReference>
<dbReference type="Proteomes" id="UP000190037">
    <property type="component" value="Unassembled WGS sequence"/>
</dbReference>
<dbReference type="AlphaFoldDB" id="A0A1T3P535"/>